<dbReference type="STRING" id="240427.AYR62_03265"/>
<evidence type="ECO:0000256" key="1">
    <source>
        <dbReference type="SAM" id="Phobius"/>
    </source>
</evidence>
<sequence>MDAILLLIVLVFIVSLRPNLRGPSPDYLNRTTTASINGLFLMLVLFSHLVTYMPPMQHWSTLTNLWMAH</sequence>
<dbReference type="Proteomes" id="UP000093267">
    <property type="component" value="Chromosome"/>
</dbReference>
<accession>A0A1B2IZL4</accession>
<keyword evidence="1" id="KW-0472">Membrane</keyword>
<evidence type="ECO:0000313" key="3">
    <source>
        <dbReference type="Proteomes" id="UP000093267"/>
    </source>
</evidence>
<feature type="transmembrane region" description="Helical" evidence="1">
    <location>
        <begin position="34"/>
        <end position="53"/>
    </location>
</feature>
<reference evidence="2 3" key="1">
    <citation type="submission" date="2016-03" db="EMBL/GenBank/DDBJ databases">
        <title>Pediococcus and Lactobacillus from brewery environment - whole genome sequencing and assembly.</title>
        <authorList>
            <person name="Behr J."/>
            <person name="Geissler A.J."/>
            <person name="Vogel R.F."/>
        </authorList>
    </citation>
    <scope>NUCLEOTIDE SEQUENCE [LARGE SCALE GENOMIC DNA]</scope>
    <source>
        <strain evidence="2 3">TMW 1.1995</strain>
    </source>
</reference>
<keyword evidence="3" id="KW-1185">Reference proteome</keyword>
<organism evidence="2 3">
    <name type="scientific">Secundilactobacillus paracollinoides</name>
    <dbReference type="NCBI Taxonomy" id="240427"/>
    <lineage>
        <taxon>Bacteria</taxon>
        <taxon>Bacillati</taxon>
        <taxon>Bacillota</taxon>
        <taxon>Bacilli</taxon>
        <taxon>Lactobacillales</taxon>
        <taxon>Lactobacillaceae</taxon>
        <taxon>Secundilactobacillus</taxon>
    </lineage>
</organism>
<name>A0A1B2IZL4_9LACO</name>
<dbReference type="AlphaFoldDB" id="A0A1B2IZL4"/>
<protein>
    <submittedName>
        <fullName evidence="2">Uncharacterized protein</fullName>
    </submittedName>
</protein>
<gene>
    <name evidence="2" type="ORF">AYR63_10285</name>
</gene>
<evidence type="ECO:0000313" key="2">
    <source>
        <dbReference type="EMBL" id="ANZ67493.1"/>
    </source>
</evidence>
<dbReference type="KEGG" id="lpd:AYR62_03265"/>
<keyword evidence="1" id="KW-0812">Transmembrane</keyword>
<dbReference type="EMBL" id="CP014924">
    <property type="protein sequence ID" value="ANZ67493.1"/>
    <property type="molecule type" value="Genomic_DNA"/>
</dbReference>
<keyword evidence="1" id="KW-1133">Transmembrane helix</keyword>
<proteinExistence type="predicted"/>